<name>A0A7T8H1G3_CALRO</name>
<protein>
    <submittedName>
        <fullName evidence="1">Uncharacterized protein</fullName>
    </submittedName>
</protein>
<evidence type="ECO:0000313" key="1">
    <source>
        <dbReference type="EMBL" id="QQP41361.1"/>
    </source>
</evidence>
<accession>A0A7T8H1G3</accession>
<reference evidence="2" key="1">
    <citation type="submission" date="2021-01" db="EMBL/GenBank/DDBJ databases">
        <title>Caligus Genome Assembly.</title>
        <authorList>
            <person name="Gallardo-Escarate C."/>
        </authorList>
    </citation>
    <scope>NUCLEOTIDE SEQUENCE [LARGE SCALE GENOMIC DNA]</scope>
</reference>
<organism evidence="1 2">
    <name type="scientific">Caligus rogercresseyi</name>
    <name type="common">Sea louse</name>
    <dbReference type="NCBI Taxonomy" id="217165"/>
    <lineage>
        <taxon>Eukaryota</taxon>
        <taxon>Metazoa</taxon>
        <taxon>Ecdysozoa</taxon>
        <taxon>Arthropoda</taxon>
        <taxon>Crustacea</taxon>
        <taxon>Multicrustacea</taxon>
        <taxon>Hexanauplia</taxon>
        <taxon>Copepoda</taxon>
        <taxon>Siphonostomatoida</taxon>
        <taxon>Caligidae</taxon>
        <taxon>Caligus</taxon>
    </lineage>
</organism>
<proteinExistence type="predicted"/>
<dbReference type="AlphaFoldDB" id="A0A7T8H1G3"/>
<sequence length="88" mass="10486">MGPQVPRVITIKYWSSEPIVQGPSGLAKHNYDILEFRTHRPWAFGLAKHNYDILGFHIHRPWTPDHNFDIWRIQTHRPSVLRLHRSQL</sequence>
<evidence type="ECO:0000313" key="2">
    <source>
        <dbReference type="Proteomes" id="UP000595437"/>
    </source>
</evidence>
<dbReference type="EMBL" id="CP045899">
    <property type="protein sequence ID" value="QQP41361.1"/>
    <property type="molecule type" value="Genomic_DNA"/>
</dbReference>
<keyword evidence="2" id="KW-1185">Reference proteome</keyword>
<gene>
    <name evidence="1" type="ORF">FKW44_015707</name>
</gene>
<dbReference type="Proteomes" id="UP000595437">
    <property type="component" value="Chromosome 10"/>
</dbReference>